<evidence type="ECO:0000256" key="1">
    <source>
        <dbReference type="SAM" id="Phobius"/>
    </source>
</evidence>
<dbReference type="Proteomes" id="UP000000768">
    <property type="component" value="Chromosome 9"/>
</dbReference>
<dbReference type="Gramene" id="KXG21082">
    <property type="protein sequence ID" value="KXG21082"/>
    <property type="gene ID" value="SORBI_3009G011800"/>
</dbReference>
<name>A0A1B6P633_SORBI</name>
<keyword evidence="1" id="KW-1133">Transmembrane helix</keyword>
<dbReference type="EMBL" id="CM000768">
    <property type="protein sequence ID" value="KXG21082.1"/>
    <property type="molecule type" value="Genomic_DNA"/>
</dbReference>
<dbReference type="InParanoid" id="A0A1B6P633"/>
<organism evidence="2 3">
    <name type="scientific">Sorghum bicolor</name>
    <name type="common">Sorghum</name>
    <name type="synonym">Sorghum vulgare</name>
    <dbReference type="NCBI Taxonomy" id="4558"/>
    <lineage>
        <taxon>Eukaryota</taxon>
        <taxon>Viridiplantae</taxon>
        <taxon>Streptophyta</taxon>
        <taxon>Embryophyta</taxon>
        <taxon>Tracheophyta</taxon>
        <taxon>Spermatophyta</taxon>
        <taxon>Magnoliopsida</taxon>
        <taxon>Liliopsida</taxon>
        <taxon>Poales</taxon>
        <taxon>Poaceae</taxon>
        <taxon>PACMAD clade</taxon>
        <taxon>Panicoideae</taxon>
        <taxon>Andropogonodae</taxon>
        <taxon>Andropogoneae</taxon>
        <taxon>Sorghinae</taxon>
        <taxon>Sorghum</taxon>
    </lineage>
</organism>
<gene>
    <name evidence="2" type="ORF">SORBI_3009G011800</name>
</gene>
<reference evidence="3" key="2">
    <citation type="journal article" date="2018" name="Plant J.">
        <title>The Sorghum bicolor reference genome: improved assembly, gene annotations, a transcriptome atlas, and signatures of genome organization.</title>
        <authorList>
            <person name="McCormick R.F."/>
            <person name="Truong S.K."/>
            <person name="Sreedasyam A."/>
            <person name="Jenkins J."/>
            <person name="Shu S."/>
            <person name="Sims D."/>
            <person name="Kennedy M."/>
            <person name="Amirebrahimi M."/>
            <person name="Weers B.D."/>
            <person name="McKinley B."/>
            <person name="Mattison A."/>
            <person name="Morishige D.T."/>
            <person name="Grimwood J."/>
            <person name="Schmutz J."/>
            <person name="Mullet J.E."/>
        </authorList>
    </citation>
    <scope>NUCLEOTIDE SEQUENCE [LARGE SCALE GENOMIC DNA]</scope>
    <source>
        <strain evidence="3">cv. BTx623</strain>
    </source>
</reference>
<evidence type="ECO:0000313" key="3">
    <source>
        <dbReference type="Proteomes" id="UP000000768"/>
    </source>
</evidence>
<feature type="transmembrane region" description="Helical" evidence="1">
    <location>
        <begin position="16"/>
        <end position="33"/>
    </location>
</feature>
<reference evidence="2 3" key="1">
    <citation type="journal article" date="2009" name="Nature">
        <title>The Sorghum bicolor genome and the diversification of grasses.</title>
        <authorList>
            <person name="Paterson A.H."/>
            <person name="Bowers J.E."/>
            <person name="Bruggmann R."/>
            <person name="Dubchak I."/>
            <person name="Grimwood J."/>
            <person name="Gundlach H."/>
            <person name="Haberer G."/>
            <person name="Hellsten U."/>
            <person name="Mitros T."/>
            <person name="Poliakov A."/>
            <person name="Schmutz J."/>
            <person name="Spannagl M."/>
            <person name="Tang H."/>
            <person name="Wang X."/>
            <person name="Wicker T."/>
            <person name="Bharti A.K."/>
            <person name="Chapman J."/>
            <person name="Feltus F.A."/>
            <person name="Gowik U."/>
            <person name="Grigoriev I.V."/>
            <person name="Lyons E."/>
            <person name="Maher C.A."/>
            <person name="Martis M."/>
            <person name="Narechania A."/>
            <person name="Otillar R.P."/>
            <person name="Penning B.W."/>
            <person name="Salamov A.A."/>
            <person name="Wang Y."/>
            <person name="Zhang L."/>
            <person name="Carpita N.C."/>
            <person name="Freeling M."/>
            <person name="Gingle A.R."/>
            <person name="Hash C.T."/>
            <person name="Keller B."/>
            <person name="Klein P."/>
            <person name="Kresovich S."/>
            <person name="McCann M.C."/>
            <person name="Ming R."/>
            <person name="Peterson D.G."/>
            <person name="Mehboob-ur-Rahman"/>
            <person name="Ware D."/>
            <person name="Westhoff P."/>
            <person name="Mayer K.F."/>
            <person name="Messing J."/>
            <person name="Rokhsar D.S."/>
        </authorList>
    </citation>
    <scope>NUCLEOTIDE SEQUENCE [LARGE SCALE GENOMIC DNA]</scope>
    <source>
        <strain evidence="3">cv. BTx623</strain>
    </source>
</reference>
<keyword evidence="1" id="KW-0472">Membrane</keyword>
<evidence type="ECO:0000313" key="2">
    <source>
        <dbReference type="EMBL" id="KXG21082.1"/>
    </source>
</evidence>
<dbReference type="AlphaFoldDB" id="A0A1B6P633"/>
<accession>A0A1B6P633</accession>
<protein>
    <submittedName>
        <fullName evidence="2">Uncharacterized protein</fullName>
    </submittedName>
</protein>
<keyword evidence="1" id="KW-0812">Transmembrane</keyword>
<proteinExistence type="predicted"/>
<sequence length="74" mass="8597">MYNKNQSINLLNTGCVRVYSMITAITYTLWHLVHCRLARAQKKHVCFQTGWIRPLGSFHVLKAKTFRFPVTGDD</sequence>
<keyword evidence="3" id="KW-1185">Reference proteome</keyword>